<dbReference type="InterPro" id="IPR045735">
    <property type="entry name" value="Spore_III_AA_AAA+_ATPase"/>
</dbReference>
<name>A0A329MFD9_9BACL</name>
<dbReference type="NCBIfam" id="TIGR02858">
    <property type="entry name" value="spore_III_AA"/>
    <property type="match status" value="1"/>
</dbReference>
<evidence type="ECO:0000259" key="3">
    <source>
        <dbReference type="SMART" id="SM00382"/>
    </source>
</evidence>
<dbReference type="OrthoDB" id="9768243at2"/>
<dbReference type="GO" id="GO:0005524">
    <property type="term" value="F:ATP binding"/>
    <property type="evidence" value="ECO:0007669"/>
    <property type="project" value="UniProtKB-KW"/>
</dbReference>
<proteinExistence type="predicted"/>
<evidence type="ECO:0000256" key="2">
    <source>
        <dbReference type="ARBA" id="ARBA00022840"/>
    </source>
</evidence>
<dbReference type="InterPro" id="IPR027417">
    <property type="entry name" value="P-loop_NTPase"/>
</dbReference>
<dbReference type="Proteomes" id="UP000250369">
    <property type="component" value="Unassembled WGS sequence"/>
</dbReference>
<organism evidence="4 5">
    <name type="scientific">Paenibacillus contaminans</name>
    <dbReference type="NCBI Taxonomy" id="450362"/>
    <lineage>
        <taxon>Bacteria</taxon>
        <taxon>Bacillati</taxon>
        <taxon>Bacillota</taxon>
        <taxon>Bacilli</taxon>
        <taxon>Bacillales</taxon>
        <taxon>Paenibacillaceae</taxon>
        <taxon>Paenibacillus</taxon>
    </lineage>
</organism>
<keyword evidence="5" id="KW-1185">Reference proteome</keyword>
<keyword evidence="2" id="KW-0067">ATP-binding</keyword>
<dbReference type="AlphaFoldDB" id="A0A329MFD9"/>
<dbReference type="SUPFAM" id="SSF52540">
    <property type="entry name" value="P-loop containing nucleoside triphosphate hydrolases"/>
    <property type="match status" value="1"/>
</dbReference>
<dbReference type="Gene3D" id="3.40.50.300">
    <property type="entry name" value="P-loop containing nucleotide triphosphate hydrolases"/>
    <property type="match status" value="1"/>
</dbReference>
<dbReference type="PANTHER" id="PTHR20953">
    <property type="entry name" value="KINASE-RELATED"/>
    <property type="match status" value="1"/>
</dbReference>
<evidence type="ECO:0000313" key="5">
    <source>
        <dbReference type="Proteomes" id="UP000250369"/>
    </source>
</evidence>
<comment type="caution">
    <text evidence="4">The sequence shown here is derived from an EMBL/GenBank/DDBJ whole genome shotgun (WGS) entry which is preliminary data.</text>
</comment>
<dbReference type="InterPro" id="IPR014217">
    <property type="entry name" value="Spore_III_AA"/>
</dbReference>
<dbReference type="RefSeq" id="WP_113033853.1">
    <property type="nucleotide sequence ID" value="NZ_QMFB01000016.1"/>
</dbReference>
<evidence type="ECO:0000256" key="1">
    <source>
        <dbReference type="ARBA" id="ARBA00022741"/>
    </source>
</evidence>
<sequence length="336" mass="36790">MLETIWAAMPPALMRILKRMPDAMLHELEEIRVRENRPLEIVSRGHYAFLTEQSQPTLDASKGFRPNREICATLLDLLTNHSLYTFEEELKRGFITIAGGHRVGLAGKTVLEHGSVKLIRDITGFNIRVAREIVGCGLQVLPCLTDDTGFGRSVHHTLIVSPPQHGKTTLIRDLARLLSAGVWPDGRTGGLKVGIVDERSELAACVRGVPRFEVGPRTDVLDGCPKAEGMMMMIRSMSPDVLVVDEIGRQEDASAVREALHAGIRVIASAHGFDYDDVRMRPVLRELLADRLFGRVVCLAKRDGIPAIASIYDGAGKKIAGSAFPKLARGDEACSS</sequence>
<gene>
    <name evidence="4" type="primary">spoIIIAA</name>
    <name evidence="4" type="ORF">DQG23_25550</name>
</gene>
<reference evidence="4 5" key="1">
    <citation type="journal article" date="2009" name="Int. J. Syst. Evol. Microbiol.">
        <title>Paenibacillus contaminans sp. nov., isolated from a contaminated laboratory plate.</title>
        <authorList>
            <person name="Chou J.H."/>
            <person name="Lee J.H."/>
            <person name="Lin M.C."/>
            <person name="Chang P.S."/>
            <person name="Arun A.B."/>
            <person name="Young C.C."/>
            <person name="Chen W.M."/>
        </authorList>
    </citation>
    <scope>NUCLEOTIDE SEQUENCE [LARGE SCALE GENOMIC DNA]</scope>
    <source>
        <strain evidence="4 5">CKOBP-6</strain>
    </source>
</reference>
<protein>
    <submittedName>
        <fullName evidence="4">Stage III sporulation protein AA</fullName>
    </submittedName>
</protein>
<dbReference type="EMBL" id="QMFB01000016">
    <property type="protein sequence ID" value="RAV18665.1"/>
    <property type="molecule type" value="Genomic_DNA"/>
</dbReference>
<dbReference type="PANTHER" id="PTHR20953:SF3">
    <property type="entry name" value="P-LOOP CONTAINING NUCLEOSIDE TRIPHOSPHATE HYDROLASES SUPERFAMILY PROTEIN"/>
    <property type="match status" value="1"/>
</dbReference>
<dbReference type="Pfam" id="PF19568">
    <property type="entry name" value="Spore_III_AA"/>
    <property type="match status" value="1"/>
</dbReference>
<feature type="domain" description="AAA+ ATPase" evidence="3">
    <location>
        <begin position="153"/>
        <end position="294"/>
    </location>
</feature>
<evidence type="ECO:0000313" key="4">
    <source>
        <dbReference type="EMBL" id="RAV18665.1"/>
    </source>
</evidence>
<dbReference type="InterPro" id="IPR003593">
    <property type="entry name" value="AAA+_ATPase"/>
</dbReference>
<accession>A0A329MFD9</accession>
<dbReference type="SMART" id="SM00382">
    <property type="entry name" value="AAA"/>
    <property type="match status" value="1"/>
</dbReference>
<keyword evidence="1" id="KW-0547">Nucleotide-binding</keyword>